<dbReference type="AlphaFoldDB" id="A0AAX3MYR9"/>
<feature type="domain" description="Cthe-2314-like HEPN" evidence="1">
    <location>
        <begin position="51"/>
        <end position="229"/>
    </location>
</feature>
<accession>A0AAX3MYR9</accession>
<dbReference type="Proteomes" id="UP001220962">
    <property type="component" value="Chromosome"/>
</dbReference>
<evidence type="ECO:0000259" key="1">
    <source>
        <dbReference type="Pfam" id="PF18730"/>
    </source>
</evidence>
<evidence type="ECO:0000313" key="3">
    <source>
        <dbReference type="Proteomes" id="UP001220962"/>
    </source>
</evidence>
<organism evidence="2 3">
    <name type="scientific">Paenibacillus urinalis</name>
    <dbReference type="NCBI Taxonomy" id="521520"/>
    <lineage>
        <taxon>Bacteria</taxon>
        <taxon>Bacillati</taxon>
        <taxon>Bacillota</taxon>
        <taxon>Bacilli</taxon>
        <taxon>Bacillales</taxon>
        <taxon>Paenibacillaceae</taxon>
        <taxon>Paenibacillus</taxon>
    </lineage>
</organism>
<name>A0AAX3MYR9_9BACL</name>
<dbReference type="InterPro" id="IPR041394">
    <property type="entry name" value="HEPN_Cthe2314"/>
</dbReference>
<protein>
    <submittedName>
        <fullName evidence="2">Cthe_2314 family HEPN domain-containing protein</fullName>
    </submittedName>
</protein>
<gene>
    <name evidence="2" type="ORF">PUW23_21015</name>
</gene>
<reference evidence="2" key="1">
    <citation type="submission" date="2023-02" db="EMBL/GenBank/DDBJ databases">
        <title>Pathogen: clinical or host-associated sample.</title>
        <authorList>
            <person name="Hergert J."/>
            <person name="Casey R."/>
            <person name="Wagner J."/>
            <person name="Young E.L."/>
            <person name="Oakeson K.F."/>
        </authorList>
    </citation>
    <scope>NUCLEOTIDE SEQUENCE</scope>
    <source>
        <strain evidence="2">2022CK-00830</strain>
    </source>
</reference>
<dbReference type="RefSeq" id="WP_047913553.1">
    <property type="nucleotide sequence ID" value="NZ_CP118101.1"/>
</dbReference>
<proteinExistence type="predicted"/>
<sequence length="247" mass="28814">MLRTLLGEPARVNTGELKEAMDTMAKTLQLLGAAIDRGNDPSHDYRKLDIWTRGLMTSLDELEQSTFAASFFAAKVHSSSTEDMEPDEKADYARYVYFYKDGFIRMFAILDKLGNLLDDWYDLHTSKVKVHFSYFTVLRQFEYLKQHMPLVQELNDLKDRYSDSMNRLRKRRNTEIHHMNIEMVDDLWQKHQTLHGKIELEDLKSFTQDLELGLELVSKSVTAAFHYINNNWQKSTSMAKNAVKTST</sequence>
<dbReference type="EMBL" id="CP118101">
    <property type="protein sequence ID" value="WDH81949.1"/>
    <property type="molecule type" value="Genomic_DNA"/>
</dbReference>
<evidence type="ECO:0000313" key="2">
    <source>
        <dbReference type="EMBL" id="WDH81949.1"/>
    </source>
</evidence>
<dbReference type="Pfam" id="PF18730">
    <property type="entry name" value="HEPN_Cthe2314"/>
    <property type="match status" value="1"/>
</dbReference>